<name>A0A8C6U5T2_9GOBI</name>
<dbReference type="InterPro" id="IPR006553">
    <property type="entry name" value="Leu-rich_rpt_Cys-con_subtyp"/>
</dbReference>
<evidence type="ECO:0000256" key="2">
    <source>
        <dbReference type="ARBA" id="ARBA00022737"/>
    </source>
</evidence>
<dbReference type="InterPro" id="IPR032675">
    <property type="entry name" value="LRR_dom_sf"/>
</dbReference>
<evidence type="ECO:0000256" key="3">
    <source>
        <dbReference type="SAM" id="MobiDB-lite"/>
    </source>
</evidence>
<dbReference type="Proteomes" id="UP000694523">
    <property type="component" value="Unplaced"/>
</dbReference>
<reference evidence="4" key="2">
    <citation type="submission" date="2025-09" db="UniProtKB">
        <authorList>
            <consortium name="Ensembl"/>
        </authorList>
    </citation>
    <scope>IDENTIFICATION</scope>
</reference>
<organism evidence="4 5">
    <name type="scientific">Neogobius melanostomus</name>
    <name type="common">round goby</name>
    <dbReference type="NCBI Taxonomy" id="47308"/>
    <lineage>
        <taxon>Eukaryota</taxon>
        <taxon>Metazoa</taxon>
        <taxon>Chordata</taxon>
        <taxon>Craniata</taxon>
        <taxon>Vertebrata</taxon>
        <taxon>Euteleostomi</taxon>
        <taxon>Actinopterygii</taxon>
        <taxon>Neopterygii</taxon>
        <taxon>Teleostei</taxon>
        <taxon>Neoteleostei</taxon>
        <taxon>Acanthomorphata</taxon>
        <taxon>Gobiaria</taxon>
        <taxon>Gobiiformes</taxon>
        <taxon>Gobioidei</taxon>
        <taxon>Gobiidae</taxon>
        <taxon>Benthophilinae</taxon>
        <taxon>Neogobiini</taxon>
        <taxon>Neogobius</taxon>
    </lineage>
</organism>
<dbReference type="SUPFAM" id="SSF52047">
    <property type="entry name" value="RNI-like"/>
    <property type="match status" value="1"/>
</dbReference>
<feature type="compositionally biased region" description="Basic and acidic residues" evidence="3">
    <location>
        <begin position="1"/>
        <end position="16"/>
    </location>
</feature>
<dbReference type="Gene3D" id="3.80.10.10">
    <property type="entry name" value="Ribonuclease Inhibitor"/>
    <property type="match status" value="2"/>
</dbReference>
<evidence type="ECO:0000313" key="4">
    <source>
        <dbReference type="Ensembl" id="ENSNMLP00000028052.1"/>
    </source>
</evidence>
<dbReference type="AlphaFoldDB" id="A0A8C6U5T2"/>
<protein>
    <recommendedName>
        <fullName evidence="6">NACHT, LRR and PYD domains-containing protein 12</fullName>
    </recommendedName>
</protein>
<dbReference type="SMART" id="SM00368">
    <property type="entry name" value="LRR_RI"/>
    <property type="match status" value="7"/>
</dbReference>
<evidence type="ECO:0000313" key="5">
    <source>
        <dbReference type="Proteomes" id="UP000694523"/>
    </source>
</evidence>
<dbReference type="PROSITE" id="PS51450">
    <property type="entry name" value="LRR"/>
    <property type="match status" value="1"/>
</dbReference>
<evidence type="ECO:0000256" key="1">
    <source>
        <dbReference type="ARBA" id="ARBA00022614"/>
    </source>
</evidence>
<feature type="region of interest" description="Disordered" evidence="3">
    <location>
        <begin position="1"/>
        <end position="71"/>
    </location>
</feature>
<keyword evidence="1" id="KW-0433">Leucine-rich repeat</keyword>
<sequence>MAQDRDMHFQRNRDLCKGQPQGGSTDPDLSGTKHDVAASVSGLSVKSKDKDMNFSLEPAPPDTRSAASMSNLSIRSKDKDMNFRLGPTPPDSRLGWCGLSKISCSTLASALKSNPSHLTLLDLSHNENLSDSAVSHLCGFLQSPECQLETLRLEHCGLSKISCLSLASALKSNPSQLRHLYLDWNRLTDSGVSDLCDFLQNPDCRLGSLGLGECGLSEMSCSSLASALKFNPSHLTYLCLSDNRLTDSGVSHLCDFLQSPDCRLGTLRLRSCNLSDICCSVLALALKSNPSHLTHLNLSFNRDLSDSGVSHLCGFLQRLDCCLETLSLKACGLSGVSREYLVSAQKAHPSLALDLRQNNVTPARIS</sequence>
<keyword evidence="2" id="KW-0677">Repeat</keyword>
<accession>A0A8C6U5T2</accession>
<dbReference type="SMART" id="SM00367">
    <property type="entry name" value="LRR_CC"/>
    <property type="match status" value="5"/>
</dbReference>
<proteinExistence type="predicted"/>
<dbReference type="Ensembl" id="ENSNMLT00000031334.1">
    <property type="protein sequence ID" value="ENSNMLP00000028052.1"/>
    <property type="gene ID" value="ENSNMLG00000017866.1"/>
</dbReference>
<dbReference type="PANTHER" id="PTHR24106">
    <property type="entry name" value="NACHT, LRR AND CARD DOMAINS-CONTAINING"/>
    <property type="match status" value="1"/>
</dbReference>
<dbReference type="InterPro" id="IPR001611">
    <property type="entry name" value="Leu-rich_rpt"/>
</dbReference>
<dbReference type="InterPro" id="IPR051261">
    <property type="entry name" value="NLR"/>
</dbReference>
<evidence type="ECO:0008006" key="6">
    <source>
        <dbReference type="Google" id="ProtNLM"/>
    </source>
</evidence>
<dbReference type="Pfam" id="PF13516">
    <property type="entry name" value="LRR_6"/>
    <property type="match status" value="4"/>
</dbReference>
<keyword evidence="5" id="KW-1185">Reference proteome</keyword>
<reference evidence="4" key="1">
    <citation type="submission" date="2025-08" db="UniProtKB">
        <authorList>
            <consortium name="Ensembl"/>
        </authorList>
    </citation>
    <scope>IDENTIFICATION</scope>
</reference>